<evidence type="ECO:0000313" key="5">
    <source>
        <dbReference type="Proteomes" id="UP000694395"/>
    </source>
</evidence>
<sequence>MGGRGEAMMAKSREKHSKVLDLINHFEGNRDTSKIQDTIAKSSLIDKGTPARYQLETKKQNLDDEGLLRRWTFGERDHSKLNKTILIVGETGTGKSTLVNAMVNYVLGVEWEDKVWFEIVEEEKRLQTEAQTTAVTVYEVFGFEGQRVPFSLTIIDTPGYGNTRGIKEDQLIAKKLFELFRSVDGIDQLDAVGLVMKAAMNRLNDRQKYIFNAVLSLFGKDMEKNIVALITHSDGRPPKNALDAIIRANVPCAKNDRNRPVHFAFNNCQCDVFDKEYEDYEEFVSNQKTVWDKGAKSMDKFFEYKMEPKSVKMTEGVLREREQLEACVSNLRERIHMDDLKQDEIKQTQKELCKHKKDVEENKDFTYTVEEPYKEKLPTEGGKATTCTVCEENCHYPGCRCIKVLSWCSAMKNYHCTVCTGKCHYTKHVKGNEKYVLKTRVVLRTHGKLKKKYDINEKAAGEKETLISKLQTELEQFTLQKFRLVEESYLCLVILEEIALKSLPLSTAQHLGFLIDKMTETGNTEKVQKLKEMKKRAEEELNGA</sequence>
<dbReference type="Ensembl" id="ENSOMYT00000124367.1">
    <property type="protein sequence ID" value="ENSOMYP00000140707.1"/>
    <property type="gene ID" value="ENSOMYG00000061488.1"/>
</dbReference>
<dbReference type="PROSITE" id="PS00675">
    <property type="entry name" value="SIGMA54_INTERACT_1"/>
    <property type="match status" value="1"/>
</dbReference>
<dbReference type="Proteomes" id="UP000694395">
    <property type="component" value="Chromosome 9"/>
</dbReference>
<evidence type="ECO:0000313" key="4">
    <source>
        <dbReference type="Ensembl" id="ENSOMYP00000140707.1"/>
    </source>
</evidence>
<comment type="similarity">
    <text evidence="1">Belongs to the TRAFAC class TrmE-Era-EngA-EngB-Septin-like GTPase superfamily. AIG1/Toc34/Toc159-like paraseptin GTPase family. IAN subfamily.</text>
</comment>
<dbReference type="InterPro" id="IPR006703">
    <property type="entry name" value="G_AIG1"/>
</dbReference>
<keyword evidence="2" id="KW-0547">Nucleotide-binding</keyword>
<dbReference type="PANTHER" id="PTHR32046">
    <property type="entry name" value="G DOMAIN-CONTAINING PROTEIN"/>
    <property type="match status" value="1"/>
</dbReference>
<evidence type="ECO:0000256" key="2">
    <source>
        <dbReference type="ARBA" id="ARBA00022741"/>
    </source>
</evidence>
<dbReference type="InterPro" id="IPR025662">
    <property type="entry name" value="Sigma_54_int_dom_ATP-bd_1"/>
</dbReference>
<dbReference type="SUPFAM" id="SSF52540">
    <property type="entry name" value="P-loop containing nucleoside triphosphate hydrolases"/>
    <property type="match status" value="2"/>
</dbReference>
<dbReference type="GO" id="GO:0005525">
    <property type="term" value="F:GTP binding"/>
    <property type="evidence" value="ECO:0007669"/>
    <property type="project" value="InterPro"/>
</dbReference>
<accession>A0A8K9XZS2</accession>
<dbReference type="OrthoDB" id="8954335at2759"/>
<reference evidence="4" key="1">
    <citation type="submission" date="2020-07" db="EMBL/GenBank/DDBJ databases">
        <title>A long reads based de novo assembly of the rainbow trout Arlee double haploid line genome.</title>
        <authorList>
            <person name="Gao G."/>
            <person name="Palti Y."/>
        </authorList>
    </citation>
    <scope>NUCLEOTIDE SEQUENCE [LARGE SCALE GENOMIC DNA]</scope>
</reference>
<dbReference type="PANTHER" id="PTHR32046:SF11">
    <property type="entry name" value="IMMUNE-ASSOCIATED NUCLEOTIDE-BINDING PROTEIN 10-LIKE"/>
    <property type="match status" value="1"/>
</dbReference>
<reference evidence="4" key="3">
    <citation type="submission" date="2025-09" db="UniProtKB">
        <authorList>
            <consortium name="Ensembl"/>
        </authorList>
    </citation>
    <scope>IDENTIFICATION</scope>
</reference>
<dbReference type="Gene3D" id="3.40.50.300">
    <property type="entry name" value="P-loop containing nucleotide triphosphate hydrolases"/>
    <property type="match status" value="1"/>
</dbReference>
<dbReference type="RefSeq" id="XP_036843372.1">
    <property type="nucleotide sequence ID" value="XM_036987477.1"/>
</dbReference>
<keyword evidence="5" id="KW-1185">Reference proteome</keyword>
<dbReference type="RefSeq" id="XP_036843373.1">
    <property type="nucleotide sequence ID" value="XM_036987478.1"/>
</dbReference>
<dbReference type="GeneTree" id="ENSGT00500000044904"/>
<dbReference type="RefSeq" id="XP_036843375.1">
    <property type="nucleotide sequence ID" value="XM_036987480.1"/>
</dbReference>
<dbReference type="GeneID" id="118966007"/>
<evidence type="ECO:0000259" key="3">
    <source>
        <dbReference type="Pfam" id="PF04548"/>
    </source>
</evidence>
<protein>
    <recommendedName>
        <fullName evidence="3">AIG1-type G domain-containing protein</fullName>
    </recommendedName>
</protein>
<dbReference type="Pfam" id="PF04548">
    <property type="entry name" value="AIG1"/>
    <property type="match status" value="1"/>
</dbReference>
<feature type="domain" description="AIG1-type G" evidence="3">
    <location>
        <begin position="83"/>
        <end position="253"/>
    </location>
</feature>
<dbReference type="AlphaFoldDB" id="A0A8K9XZS2"/>
<proteinExistence type="inferred from homology"/>
<evidence type="ECO:0000256" key="1">
    <source>
        <dbReference type="ARBA" id="ARBA00008535"/>
    </source>
</evidence>
<organism evidence="4 5">
    <name type="scientific">Oncorhynchus mykiss</name>
    <name type="common">Rainbow trout</name>
    <name type="synonym">Salmo gairdneri</name>
    <dbReference type="NCBI Taxonomy" id="8022"/>
    <lineage>
        <taxon>Eukaryota</taxon>
        <taxon>Metazoa</taxon>
        <taxon>Chordata</taxon>
        <taxon>Craniata</taxon>
        <taxon>Vertebrata</taxon>
        <taxon>Euteleostomi</taxon>
        <taxon>Actinopterygii</taxon>
        <taxon>Neopterygii</taxon>
        <taxon>Teleostei</taxon>
        <taxon>Protacanthopterygii</taxon>
        <taxon>Salmoniformes</taxon>
        <taxon>Salmonidae</taxon>
        <taxon>Salmoninae</taxon>
        <taxon>Oncorhynchus</taxon>
    </lineage>
</organism>
<dbReference type="InterPro" id="IPR027417">
    <property type="entry name" value="P-loop_NTPase"/>
</dbReference>
<gene>
    <name evidence="4" type="primary">LOC118966007</name>
</gene>
<reference evidence="4" key="2">
    <citation type="submission" date="2025-08" db="UniProtKB">
        <authorList>
            <consortium name="Ensembl"/>
        </authorList>
    </citation>
    <scope>IDENTIFICATION</scope>
</reference>
<name>A0A8K9XZS2_ONCMY</name>
<dbReference type="KEGG" id="omy:118966007"/>